<dbReference type="Pfam" id="PF03924">
    <property type="entry name" value="CHASE"/>
    <property type="match status" value="1"/>
</dbReference>
<protein>
    <recommendedName>
        <fullName evidence="14">Sensory/regulatory protein RpfC</fullName>
        <ecNumber evidence="3">2.7.13.3</ecNumber>
    </recommendedName>
</protein>
<organism evidence="21 22">
    <name type="scientific">Nitrospirillum iridis</name>
    <dbReference type="NCBI Taxonomy" id="765888"/>
    <lineage>
        <taxon>Bacteria</taxon>
        <taxon>Pseudomonadati</taxon>
        <taxon>Pseudomonadota</taxon>
        <taxon>Alphaproteobacteria</taxon>
        <taxon>Rhodospirillales</taxon>
        <taxon>Azospirillaceae</taxon>
        <taxon>Nitrospirillum</taxon>
    </lineage>
</organism>
<keyword evidence="7" id="KW-0547">Nucleotide-binding</keyword>
<dbReference type="Gene3D" id="1.10.287.130">
    <property type="match status" value="1"/>
</dbReference>
<dbReference type="InterPro" id="IPR001610">
    <property type="entry name" value="PAC"/>
</dbReference>
<dbReference type="CDD" id="cd00082">
    <property type="entry name" value="HisKA"/>
    <property type="match status" value="1"/>
</dbReference>
<evidence type="ECO:0000256" key="14">
    <source>
        <dbReference type="ARBA" id="ARBA00068150"/>
    </source>
</evidence>
<dbReference type="SMART" id="SM00387">
    <property type="entry name" value="HATPase_c"/>
    <property type="match status" value="1"/>
</dbReference>
<accession>A0A7X0AWA2</accession>
<proteinExistence type="predicted"/>
<dbReference type="Gene3D" id="3.40.50.2300">
    <property type="match status" value="2"/>
</dbReference>
<dbReference type="Gene3D" id="3.30.450.350">
    <property type="entry name" value="CHASE domain"/>
    <property type="match status" value="1"/>
</dbReference>
<dbReference type="GO" id="GO:0016020">
    <property type="term" value="C:membrane"/>
    <property type="evidence" value="ECO:0007669"/>
    <property type="project" value="UniProtKB-SubCell"/>
</dbReference>
<dbReference type="EMBL" id="JACIIZ010000001">
    <property type="protein sequence ID" value="MBB6249849.1"/>
    <property type="molecule type" value="Genomic_DNA"/>
</dbReference>
<dbReference type="Gene3D" id="3.30.450.20">
    <property type="entry name" value="PAS domain"/>
    <property type="match status" value="3"/>
</dbReference>
<evidence type="ECO:0000259" key="17">
    <source>
        <dbReference type="PROSITE" id="PS50109"/>
    </source>
</evidence>
<dbReference type="SUPFAM" id="SSF55785">
    <property type="entry name" value="PYP-like sensor domain (PAS domain)"/>
    <property type="match status" value="3"/>
</dbReference>
<dbReference type="CDD" id="cd17546">
    <property type="entry name" value="REC_hyHK_CKI1_RcsC-like"/>
    <property type="match status" value="2"/>
</dbReference>
<dbReference type="PRINTS" id="PR00344">
    <property type="entry name" value="BCTRLSENSOR"/>
</dbReference>
<evidence type="ECO:0000313" key="21">
    <source>
        <dbReference type="EMBL" id="MBB6249849.1"/>
    </source>
</evidence>
<comment type="subcellular location">
    <subcellularLocation>
        <location evidence="2">Membrane</location>
    </subcellularLocation>
</comment>
<dbReference type="SMART" id="SM00388">
    <property type="entry name" value="HisKA"/>
    <property type="match status" value="1"/>
</dbReference>
<dbReference type="Pfam" id="PF00512">
    <property type="entry name" value="HisKA"/>
    <property type="match status" value="1"/>
</dbReference>
<dbReference type="InterPro" id="IPR036097">
    <property type="entry name" value="HisK_dim/P_sf"/>
</dbReference>
<feature type="domain" description="Histidine kinase" evidence="17">
    <location>
        <begin position="772"/>
        <end position="993"/>
    </location>
</feature>
<dbReference type="Pfam" id="PF02518">
    <property type="entry name" value="HATPase_c"/>
    <property type="match status" value="1"/>
</dbReference>
<dbReference type="EC" id="2.7.13.3" evidence="3"/>
<evidence type="ECO:0000256" key="3">
    <source>
        <dbReference type="ARBA" id="ARBA00012438"/>
    </source>
</evidence>
<gene>
    <name evidence="21" type="ORF">FHS74_000382</name>
</gene>
<evidence type="ECO:0000256" key="12">
    <source>
        <dbReference type="ARBA" id="ARBA00023136"/>
    </source>
</evidence>
<dbReference type="InterPro" id="IPR000700">
    <property type="entry name" value="PAS-assoc_C"/>
</dbReference>
<dbReference type="SUPFAM" id="SSF47384">
    <property type="entry name" value="Homodimeric domain of signal transducing histidine kinase"/>
    <property type="match status" value="1"/>
</dbReference>
<dbReference type="SMART" id="SM00091">
    <property type="entry name" value="PAS"/>
    <property type="match status" value="3"/>
</dbReference>
<dbReference type="InterPro" id="IPR042240">
    <property type="entry name" value="CHASE_sf"/>
</dbReference>
<keyword evidence="9" id="KW-0067">ATP-binding</keyword>
<keyword evidence="12 16" id="KW-0472">Membrane</keyword>
<dbReference type="SMART" id="SM00086">
    <property type="entry name" value="PAC"/>
    <property type="match status" value="3"/>
</dbReference>
<keyword evidence="8" id="KW-0418">Kinase</keyword>
<feature type="domain" description="PAC" evidence="19">
    <location>
        <begin position="575"/>
        <end position="627"/>
    </location>
</feature>
<keyword evidence="6 16" id="KW-0812">Transmembrane</keyword>
<dbReference type="SMART" id="SM00448">
    <property type="entry name" value="REC"/>
    <property type="match status" value="2"/>
</dbReference>
<dbReference type="PROSITE" id="PS50110">
    <property type="entry name" value="RESPONSE_REGULATORY"/>
    <property type="match status" value="2"/>
</dbReference>
<reference evidence="21 22" key="1">
    <citation type="submission" date="2020-08" db="EMBL/GenBank/DDBJ databases">
        <title>Genomic Encyclopedia of Type Strains, Phase IV (KMG-IV): sequencing the most valuable type-strain genomes for metagenomic binning, comparative biology and taxonomic classification.</title>
        <authorList>
            <person name="Goeker M."/>
        </authorList>
    </citation>
    <scope>NUCLEOTIDE SEQUENCE [LARGE SCALE GENOMIC DNA]</scope>
    <source>
        <strain evidence="21 22">DSM 22198</strain>
    </source>
</reference>
<evidence type="ECO:0000313" key="22">
    <source>
        <dbReference type="Proteomes" id="UP000539175"/>
    </source>
</evidence>
<dbReference type="Proteomes" id="UP000539175">
    <property type="component" value="Unassembled WGS sequence"/>
</dbReference>
<evidence type="ECO:0000256" key="2">
    <source>
        <dbReference type="ARBA" id="ARBA00004370"/>
    </source>
</evidence>
<dbReference type="InterPro" id="IPR003594">
    <property type="entry name" value="HATPase_dom"/>
</dbReference>
<feature type="transmembrane region" description="Helical" evidence="16">
    <location>
        <begin position="323"/>
        <end position="344"/>
    </location>
</feature>
<keyword evidence="4 15" id="KW-0597">Phosphoprotein</keyword>
<dbReference type="GO" id="GO:0000155">
    <property type="term" value="F:phosphorelay sensor kinase activity"/>
    <property type="evidence" value="ECO:0007669"/>
    <property type="project" value="InterPro"/>
</dbReference>
<evidence type="ECO:0000256" key="7">
    <source>
        <dbReference type="ARBA" id="ARBA00022741"/>
    </source>
</evidence>
<evidence type="ECO:0000256" key="5">
    <source>
        <dbReference type="ARBA" id="ARBA00022679"/>
    </source>
</evidence>
<sequence length="1284" mass="140593">MPGVNLDGAPPAGPTQPRMIGPRALLAVALVLTLLATGAAVWLTHLRNLEHVTSRMADETSELTGDLGQRLTTYQYGLRGARGAVIVGGVDDMTLASFRRYMATRDLEREFRGALGFGFIRRVSPADEQAFVAGMRRDGRPEFQVRQLSPHDDERAIIQFIEPEAPNAQAVGLDIASETHRRAAAEAAMRTGEPTLTAPLSLVQATGRPAKGFLLLMPIYRPEMPTGTPEERTVAAIGWSYAPLIIDDVLEDLDPLEADLAFSIRDVTDTPDGPAFYNTGGDVADSDLAQPMDQRLSLYGRRWVVTFQARESFLEKSNLTPPWLTGMVVGTVGLLLSILLHLFVGHIGRRLQAGQEKARQAAMLETEVALRTAELREREERFKALTELSSDWYWEADRDGRFTAMSQGVTRIGLAPKSLIGKSRRDLAADPADPGLHEYEAMIRQGRAFRDFGYELMGDDGHLRQIVVSGVPIQDEAGRCVGFRGTGRDVTEQLRAERALVASQRFLNTVADNIPGMVAYWDKDLRCRFANRYHLEWFGKRPDEIIGHGMREMMGEELYALEEDGLRGVFQGKARQIHRRLLKADGEVGHAWVHQIPDIDANGEVIGMFVLVTDVTPLKRVEEELRTSATRLALATKASGVGIWEFDLATRRMTWDDRMYELFDLPSSNGDIQAGWRARCLEEDRAKVEAAFARTLQDHVDLDLEFRILDSQGGLRHFKGVSVTDRDPQGQPVRIIGVDWDITATRDREAALVAAQAAAESASRAKSDFLANMSHEIRTPMNAILGLTHLLRRTSLTTEQQDFAAKIAQSGQGLLALINDILDFSKVEAGRLEIEATPFQLPDLLNSLATIMAVNAGDKSLELVINQTPETPNSLVGDRLRLQQVLINLTGNAIKFTAAGTVTLTVEQAGSTPEGVLLRFTVKDSGIGIAPEILPSLFTAFTQADTSTTRRFGGSGLGLAISKRLVELMGGQIGVDSVPGKGSTFWFTIPFGLGPEPRAARLPSLPLDILIADDNAIARQVLASIATSLGWSVEAVTDGREALERVRHHNVTHVPFDVLLLDWKMPDTDGLAVARAVRHLETAPQPPIIIMVTAHDQDELHRTASKTSVDAILVKPVTASTLHDAVMEARARRAQPLPPLETPRPSPAVSDRGRLRNVRLLVVEDNPVNQQVARLTLQAEGATVTLAGNGQEALDMLATDGRAFDLVLMDVQMPVMDGYEATTRLRQDLGLTSLPVLALTAGVMAEERVRALAAGMSDFIAKPFDLDQMLETIQRHLPGGGGAR</sequence>
<comment type="caution">
    <text evidence="21">The sequence shown here is derived from an EMBL/GenBank/DDBJ whole genome shotgun (WGS) entry which is preliminary data.</text>
</comment>
<dbReference type="InterPro" id="IPR036890">
    <property type="entry name" value="HATPase_C_sf"/>
</dbReference>
<dbReference type="PROSITE" id="PS50839">
    <property type="entry name" value="CHASE"/>
    <property type="match status" value="1"/>
</dbReference>
<evidence type="ECO:0000256" key="8">
    <source>
        <dbReference type="ARBA" id="ARBA00022777"/>
    </source>
</evidence>
<evidence type="ECO:0000256" key="13">
    <source>
        <dbReference type="ARBA" id="ARBA00064003"/>
    </source>
</evidence>
<feature type="domain" description="CHASE" evidence="20">
    <location>
        <begin position="89"/>
        <end position="306"/>
    </location>
</feature>
<evidence type="ECO:0000256" key="16">
    <source>
        <dbReference type="SAM" id="Phobius"/>
    </source>
</evidence>
<dbReference type="PROSITE" id="PS50113">
    <property type="entry name" value="PAC"/>
    <property type="match status" value="3"/>
</dbReference>
<dbReference type="CDD" id="cd16922">
    <property type="entry name" value="HATPase_EvgS-ArcB-TorS-like"/>
    <property type="match status" value="1"/>
</dbReference>
<keyword evidence="11" id="KW-0902">Two-component regulatory system</keyword>
<evidence type="ECO:0000259" key="18">
    <source>
        <dbReference type="PROSITE" id="PS50110"/>
    </source>
</evidence>
<dbReference type="InterPro" id="IPR005467">
    <property type="entry name" value="His_kinase_dom"/>
</dbReference>
<dbReference type="RefSeq" id="WP_211106033.1">
    <property type="nucleotide sequence ID" value="NZ_JACIIZ010000001.1"/>
</dbReference>
<dbReference type="Pfam" id="PF08448">
    <property type="entry name" value="PAS_4"/>
    <property type="match status" value="2"/>
</dbReference>
<keyword evidence="22" id="KW-1185">Reference proteome</keyword>
<dbReference type="InterPro" id="IPR000014">
    <property type="entry name" value="PAS"/>
</dbReference>
<evidence type="ECO:0000256" key="1">
    <source>
        <dbReference type="ARBA" id="ARBA00000085"/>
    </source>
</evidence>
<dbReference type="PROSITE" id="PS50109">
    <property type="entry name" value="HIS_KIN"/>
    <property type="match status" value="1"/>
</dbReference>
<name>A0A7X0AWA2_9PROT</name>
<feature type="modified residue" description="4-aspartylphosphate" evidence="15">
    <location>
        <position position="1210"/>
    </location>
</feature>
<dbReference type="InterPro" id="IPR013655">
    <property type="entry name" value="PAS_fold_3"/>
</dbReference>
<feature type="domain" description="Response regulatory" evidence="18">
    <location>
        <begin position="1159"/>
        <end position="1277"/>
    </location>
</feature>
<dbReference type="InterPro" id="IPR035965">
    <property type="entry name" value="PAS-like_dom_sf"/>
</dbReference>
<dbReference type="InterPro" id="IPR011006">
    <property type="entry name" value="CheY-like_superfamily"/>
</dbReference>
<dbReference type="InterPro" id="IPR004358">
    <property type="entry name" value="Sig_transdc_His_kin-like_C"/>
</dbReference>
<dbReference type="GO" id="GO:0005524">
    <property type="term" value="F:ATP binding"/>
    <property type="evidence" value="ECO:0007669"/>
    <property type="project" value="UniProtKB-KW"/>
</dbReference>
<dbReference type="CDD" id="cd00130">
    <property type="entry name" value="PAS"/>
    <property type="match status" value="3"/>
</dbReference>
<dbReference type="Gene3D" id="2.10.70.100">
    <property type="match status" value="1"/>
</dbReference>
<feature type="domain" description="Response regulatory" evidence="18">
    <location>
        <begin position="1008"/>
        <end position="1130"/>
    </location>
</feature>
<dbReference type="SMART" id="SM01079">
    <property type="entry name" value="CHASE"/>
    <property type="match status" value="1"/>
</dbReference>
<dbReference type="InterPro" id="IPR013656">
    <property type="entry name" value="PAS_4"/>
</dbReference>
<dbReference type="SUPFAM" id="SSF55874">
    <property type="entry name" value="ATPase domain of HSP90 chaperone/DNA topoisomerase II/histidine kinase"/>
    <property type="match status" value="1"/>
</dbReference>
<dbReference type="Pfam" id="PF00072">
    <property type="entry name" value="Response_reg"/>
    <property type="match status" value="2"/>
</dbReference>
<evidence type="ECO:0000256" key="10">
    <source>
        <dbReference type="ARBA" id="ARBA00022989"/>
    </source>
</evidence>
<dbReference type="PANTHER" id="PTHR45339">
    <property type="entry name" value="HYBRID SIGNAL TRANSDUCTION HISTIDINE KINASE J"/>
    <property type="match status" value="1"/>
</dbReference>
<keyword evidence="5" id="KW-0808">Transferase</keyword>
<evidence type="ECO:0000256" key="4">
    <source>
        <dbReference type="ARBA" id="ARBA00022553"/>
    </source>
</evidence>
<feature type="modified residue" description="4-aspartylphosphate" evidence="15">
    <location>
        <position position="1062"/>
    </location>
</feature>
<dbReference type="PANTHER" id="PTHR45339:SF1">
    <property type="entry name" value="HYBRID SIGNAL TRANSDUCTION HISTIDINE KINASE J"/>
    <property type="match status" value="1"/>
</dbReference>
<evidence type="ECO:0000259" key="20">
    <source>
        <dbReference type="PROSITE" id="PS50839"/>
    </source>
</evidence>
<dbReference type="FunFam" id="3.30.565.10:FF:000010">
    <property type="entry name" value="Sensor histidine kinase RcsC"/>
    <property type="match status" value="1"/>
</dbReference>
<comment type="subunit">
    <text evidence="13">At low DSF concentrations, interacts with RpfF.</text>
</comment>
<evidence type="ECO:0000259" key="19">
    <source>
        <dbReference type="PROSITE" id="PS50113"/>
    </source>
</evidence>
<comment type="catalytic activity">
    <reaction evidence="1">
        <text>ATP + protein L-histidine = ADP + protein N-phospho-L-histidine.</text>
        <dbReference type="EC" id="2.7.13.3"/>
    </reaction>
</comment>
<dbReference type="Pfam" id="PF08447">
    <property type="entry name" value="PAS_3"/>
    <property type="match status" value="1"/>
</dbReference>
<feature type="domain" description="PAC" evidence="19">
    <location>
        <begin position="702"/>
        <end position="754"/>
    </location>
</feature>
<dbReference type="SUPFAM" id="SSF52172">
    <property type="entry name" value="CheY-like"/>
    <property type="match status" value="2"/>
</dbReference>
<keyword evidence="10 16" id="KW-1133">Transmembrane helix</keyword>
<evidence type="ECO:0000256" key="15">
    <source>
        <dbReference type="PROSITE-ProRule" id="PRU00169"/>
    </source>
</evidence>
<feature type="transmembrane region" description="Helical" evidence="16">
    <location>
        <begin position="24"/>
        <end position="46"/>
    </location>
</feature>
<feature type="domain" description="PAC" evidence="19">
    <location>
        <begin position="450"/>
        <end position="502"/>
    </location>
</feature>
<dbReference type="Gene3D" id="3.30.565.10">
    <property type="entry name" value="Histidine kinase-like ATPase, C-terminal domain"/>
    <property type="match status" value="1"/>
</dbReference>
<evidence type="ECO:0000256" key="6">
    <source>
        <dbReference type="ARBA" id="ARBA00022692"/>
    </source>
</evidence>
<dbReference type="InterPro" id="IPR003661">
    <property type="entry name" value="HisK_dim/P_dom"/>
</dbReference>
<dbReference type="FunFam" id="1.10.287.130:FF:000002">
    <property type="entry name" value="Two-component osmosensing histidine kinase"/>
    <property type="match status" value="1"/>
</dbReference>
<evidence type="ECO:0000256" key="9">
    <source>
        <dbReference type="ARBA" id="ARBA00022840"/>
    </source>
</evidence>
<evidence type="ECO:0000256" key="11">
    <source>
        <dbReference type="ARBA" id="ARBA00023012"/>
    </source>
</evidence>
<dbReference type="InterPro" id="IPR006189">
    <property type="entry name" value="CHASE_dom"/>
</dbReference>
<dbReference type="NCBIfam" id="TIGR00229">
    <property type="entry name" value="sensory_box"/>
    <property type="match status" value="2"/>
</dbReference>
<dbReference type="InterPro" id="IPR001789">
    <property type="entry name" value="Sig_transdc_resp-reg_receiver"/>
</dbReference>